<dbReference type="InterPro" id="IPR051907">
    <property type="entry name" value="DoxX-like_oxidoreductase"/>
</dbReference>
<feature type="transmembrane region" description="Helical" evidence="8">
    <location>
        <begin position="115"/>
        <end position="133"/>
    </location>
</feature>
<keyword evidence="3" id="KW-1003">Cell membrane</keyword>
<keyword evidence="5 8" id="KW-1133">Transmembrane helix</keyword>
<reference evidence="9 10" key="1">
    <citation type="submission" date="2019-07" db="EMBL/GenBank/DDBJ databases">
        <title>Whole genome shotgun sequence of Pseudonocardia sulfidoxydans NBRC 16205.</title>
        <authorList>
            <person name="Hosoyama A."/>
            <person name="Uohara A."/>
            <person name="Ohji S."/>
            <person name="Ichikawa N."/>
        </authorList>
    </citation>
    <scope>NUCLEOTIDE SEQUENCE [LARGE SCALE GENOMIC DNA]</scope>
    <source>
        <strain evidence="9 10">NBRC 16205</strain>
    </source>
</reference>
<feature type="transmembrane region" description="Helical" evidence="8">
    <location>
        <begin position="20"/>
        <end position="38"/>
    </location>
</feature>
<comment type="similarity">
    <text evidence="2">Belongs to the DoxX family.</text>
</comment>
<dbReference type="PANTHER" id="PTHR33452">
    <property type="entry name" value="OXIDOREDUCTASE CATD-RELATED"/>
    <property type="match status" value="1"/>
</dbReference>
<evidence type="ECO:0000256" key="5">
    <source>
        <dbReference type="ARBA" id="ARBA00022989"/>
    </source>
</evidence>
<dbReference type="AlphaFoldDB" id="A0A511DE89"/>
<feature type="transmembrane region" description="Helical" evidence="8">
    <location>
        <begin position="78"/>
        <end position="103"/>
    </location>
</feature>
<evidence type="ECO:0000313" key="10">
    <source>
        <dbReference type="Proteomes" id="UP000321685"/>
    </source>
</evidence>
<evidence type="ECO:0000256" key="4">
    <source>
        <dbReference type="ARBA" id="ARBA00022692"/>
    </source>
</evidence>
<keyword evidence="4 8" id="KW-0812">Transmembrane</keyword>
<sequence>MARTLPAQVRDRAEDWYRDVLILVARVLVSVVMLAHVWQTFVQTGFASTTVVFANFGIPIAIAATAFTLVVELTGSLLLLFGVMVRWAAAGFVFVMAGAVWFVHAKNGIFVKDGGWELVGMIIAVVLGIAAFGPGRLSLSHVAAGWRARAEARRAERRSVVVTVHDNGRPAAPAMAGATVTESTTAPAADDVPTEARGFPMLSETFVPMGRPAARPAEAPVAAQDESAVGTPAYTRADTQEPARYVPAWTEPEPHLFSAR</sequence>
<dbReference type="GO" id="GO:0005886">
    <property type="term" value="C:plasma membrane"/>
    <property type="evidence" value="ECO:0007669"/>
    <property type="project" value="UniProtKB-SubCell"/>
</dbReference>
<comment type="subcellular location">
    <subcellularLocation>
        <location evidence="1">Cell membrane</location>
        <topology evidence="1">Multi-pass membrane protein</topology>
    </subcellularLocation>
</comment>
<evidence type="ECO:0000256" key="2">
    <source>
        <dbReference type="ARBA" id="ARBA00006679"/>
    </source>
</evidence>
<gene>
    <name evidence="9" type="ORF">PSU4_18110</name>
</gene>
<dbReference type="EMBL" id="BJVJ01000013">
    <property type="protein sequence ID" value="GEL22857.1"/>
    <property type="molecule type" value="Genomic_DNA"/>
</dbReference>
<feature type="region of interest" description="Disordered" evidence="7">
    <location>
        <begin position="216"/>
        <end position="260"/>
    </location>
</feature>
<comment type="caution">
    <text evidence="9">The sequence shown here is derived from an EMBL/GenBank/DDBJ whole genome shotgun (WGS) entry which is preliminary data.</text>
</comment>
<dbReference type="InterPro" id="IPR032808">
    <property type="entry name" value="DoxX"/>
</dbReference>
<evidence type="ECO:0000256" key="3">
    <source>
        <dbReference type="ARBA" id="ARBA00022475"/>
    </source>
</evidence>
<dbReference type="Proteomes" id="UP000321685">
    <property type="component" value="Unassembled WGS sequence"/>
</dbReference>
<protein>
    <recommendedName>
        <fullName evidence="11">DoxX family protein</fullName>
    </recommendedName>
</protein>
<keyword evidence="6 8" id="KW-0472">Membrane</keyword>
<name>A0A511DE89_9PSEU</name>
<dbReference type="RefSeq" id="WP_186816831.1">
    <property type="nucleotide sequence ID" value="NZ_BJVJ01000013.1"/>
</dbReference>
<organism evidence="9 10">
    <name type="scientific">Pseudonocardia sulfidoxydans NBRC 16205</name>
    <dbReference type="NCBI Taxonomy" id="1223511"/>
    <lineage>
        <taxon>Bacteria</taxon>
        <taxon>Bacillati</taxon>
        <taxon>Actinomycetota</taxon>
        <taxon>Actinomycetes</taxon>
        <taxon>Pseudonocardiales</taxon>
        <taxon>Pseudonocardiaceae</taxon>
        <taxon>Pseudonocardia</taxon>
    </lineage>
</organism>
<proteinExistence type="inferred from homology"/>
<evidence type="ECO:0000256" key="8">
    <source>
        <dbReference type="SAM" id="Phobius"/>
    </source>
</evidence>
<feature type="transmembrane region" description="Helical" evidence="8">
    <location>
        <begin position="50"/>
        <end position="71"/>
    </location>
</feature>
<dbReference type="Pfam" id="PF07681">
    <property type="entry name" value="DoxX"/>
    <property type="match status" value="1"/>
</dbReference>
<accession>A0A511DE89</accession>
<evidence type="ECO:0000256" key="7">
    <source>
        <dbReference type="SAM" id="MobiDB-lite"/>
    </source>
</evidence>
<evidence type="ECO:0000256" key="1">
    <source>
        <dbReference type="ARBA" id="ARBA00004651"/>
    </source>
</evidence>
<keyword evidence="10" id="KW-1185">Reference proteome</keyword>
<evidence type="ECO:0008006" key="11">
    <source>
        <dbReference type="Google" id="ProtNLM"/>
    </source>
</evidence>
<dbReference type="PANTHER" id="PTHR33452:SF1">
    <property type="entry name" value="INNER MEMBRANE PROTEIN YPHA-RELATED"/>
    <property type="match status" value="1"/>
</dbReference>
<feature type="region of interest" description="Disordered" evidence="7">
    <location>
        <begin position="172"/>
        <end position="193"/>
    </location>
</feature>
<evidence type="ECO:0000256" key="6">
    <source>
        <dbReference type="ARBA" id="ARBA00023136"/>
    </source>
</evidence>
<evidence type="ECO:0000313" key="9">
    <source>
        <dbReference type="EMBL" id="GEL22857.1"/>
    </source>
</evidence>